<name>A0A0C6PC99_BORBO</name>
<dbReference type="Proteomes" id="UP000007564">
    <property type="component" value="Chromosome"/>
</dbReference>
<evidence type="ECO:0000313" key="6">
    <source>
        <dbReference type="EMBL" id="CCJ56243.1"/>
    </source>
</evidence>
<dbReference type="InterPro" id="IPR008927">
    <property type="entry name" value="6-PGluconate_DH-like_C_sf"/>
</dbReference>
<evidence type="ECO:0000256" key="3">
    <source>
        <dbReference type="PIRSR" id="PIRSR000103-1"/>
    </source>
</evidence>
<gene>
    <name evidence="6" type="ORF">BN112_4329</name>
</gene>
<dbReference type="GO" id="GO:0050661">
    <property type="term" value="F:NADP binding"/>
    <property type="evidence" value="ECO:0007669"/>
    <property type="project" value="InterPro"/>
</dbReference>
<evidence type="ECO:0000259" key="5">
    <source>
        <dbReference type="Pfam" id="PF14833"/>
    </source>
</evidence>
<dbReference type="InterPro" id="IPR036291">
    <property type="entry name" value="NAD(P)-bd_dom_sf"/>
</dbReference>
<dbReference type="GO" id="GO:0051287">
    <property type="term" value="F:NAD binding"/>
    <property type="evidence" value="ECO:0007669"/>
    <property type="project" value="InterPro"/>
</dbReference>
<reference evidence="6 7" key="1">
    <citation type="journal article" date="2012" name="BMC Genomics">
        <title>Comparative genomics of the classical Bordetella subspecies: the evolution and exchange of virulence-associated diversity amongst closely related pathogens.</title>
        <authorList>
            <person name="Park J."/>
            <person name="Zhang Y."/>
            <person name="Buboltz A.M."/>
            <person name="Zhang X."/>
            <person name="Schuster S.C."/>
            <person name="Ahuja U."/>
            <person name="Liu M."/>
            <person name="Miller J.F."/>
            <person name="Sebaihia M."/>
            <person name="Bentley S.D."/>
            <person name="Parkhill J."/>
            <person name="Harvill E.T."/>
        </authorList>
    </citation>
    <scope>NUCLEOTIDE SEQUENCE [LARGE SCALE GENOMIC DNA]</scope>
    <source>
        <strain evidence="6 7">253</strain>
    </source>
</reference>
<evidence type="ECO:0000256" key="1">
    <source>
        <dbReference type="ARBA" id="ARBA00023002"/>
    </source>
</evidence>
<feature type="domain" description="3-hydroxyisobutyrate dehydrogenase-like NAD-binding" evidence="5">
    <location>
        <begin position="167"/>
        <end position="287"/>
    </location>
</feature>
<dbReference type="PANTHER" id="PTHR22981">
    <property type="entry name" value="3-HYDROXYISOBUTYRATE DEHYDROGENASE-RELATED"/>
    <property type="match status" value="1"/>
</dbReference>
<dbReference type="InterPro" id="IPR029154">
    <property type="entry name" value="HIBADH-like_NADP-bd"/>
</dbReference>
<dbReference type="HOGENOM" id="CLU_035117_1_1_4"/>
<evidence type="ECO:0000256" key="2">
    <source>
        <dbReference type="ARBA" id="ARBA00023027"/>
    </source>
</evidence>
<evidence type="ECO:0000313" key="7">
    <source>
        <dbReference type="Proteomes" id="UP000007564"/>
    </source>
</evidence>
<dbReference type="Pfam" id="PF14833">
    <property type="entry name" value="NAD_binding_11"/>
    <property type="match status" value="1"/>
</dbReference>
<dbReference type="Pfam" id="PF03446">
    <property type="entry name" value="NAD_binding_2"/>
    <property type="match status" value="1"/>
</dbReference>
<dbReference type="InterPro" id="IPR013328">
    <property type="entry name" value="6PGD_dom2"/>
</dbReference>
<evidence type="ECO:0000259" key="4">
    <source>
        <dbReference type="Pfam" id="PF03446"/>
    </source>
</evidence>
<dbReference type="KEGG" id="bbh:BN112_4329"/>
<dbReference type="PIRSF" id="PIRSF000103">
    <property type="entry name" value="HIBADH"/>
    <property type="match status" value="1"/>
</dbReference>
<accession>A0A0C6PC99</accession>
<protein>
    <submittedName>
        <fullName evidence="6">Putative 2-hydroxy-3-oxopropionate reductase</fullName>
        <ecNumber evidence="6">1.1.1.60</ecNumber>
    </submittedName>
</protein>
<organism evidence="6 7">
    <name type="scientific">Bordetella bronchiseptica 253</name>
    <dbReference type="NCBI Taxonomy" id="568707"/>
    <lineage>
        <taxon>Bacteria</taxon>
        <taxon>Pseudomonadati</taxon>
        <taxon>Pseudomonadota</taxon>
        <taxon>Betaproteobacteria</taxon>
        <taxon>Burkholderiales</taxon>
        <taxon>Alcaligenaceae</taxon>
        <taxon>Bordetella</taxon>
    </lineage>
</organism>
<proteinExistence type="predicted"/>
<dbReference type="Gene3D" id="3.40.50.720">
    <property type="entry name" value="NAD(P)-binding Rossmann-like Domain"/>
    <property type="match status" value="1"/>
</dbReference>
<dbReference type="InterPro" id="IPR015815">
    <property type="entry name" value="HIBADH-related"/>
</dbReference>
<dbReference type="OrthoDB" id="9777604at2"/>
<dbReference type="SUPFAM" id="SSF48179">
    <property type="entry name" value="6-phosphogluconate dehydrogenase C-terminal domain-like"/>
    <property type="match status" value="1"/>
</dbReference>
<sequence length="304" mass="31807">MTTDKHLGFVGIGRMGTPIAERLLEAGYTLTVYDTQAPALQALAAKGAHIADSPKAVADRAETVLVSLPTPDIVLAVALGENGLARGSAVRTVIDLSTSGSQAARTLADGLAAQDIASIDCPVSGGVTGAKRGTLALMVSGPRDRYDALHDMFGVIGKPVYVGERAGMAQTMKVINNLISVTALSITSELMVMGVKAGLDPDIMLQVINSGSGRTNASEDKIPRFVLTRSFDFGFAIGLSAKDVRLCLEESEQLGVPLRVGDAARRLLNDARDKFGNEADLTEIIRYVEDNAGVQVRGKAADAA</sequence>
<dbReference type="InterPro" id="IPR006115">
    <property type="entry name" value="6PGDH_NADP-bd"/>
</dbReference>
<dbReference type="EC" id="1.1.1.60" evidence="6"/>
<dbReference type="PANTHER" id="PTHR22981:SF7">
    <property type="entry name" value="3-HYDROXYISOBUTYRATE DEHYDROGENASE, MITOCHONDRIAL"/>
    <property type="match status" value="1"/>
</dbReference>
<dbReference type="Gene3D" id="1.10.1040.10">
    <property type="entry name" value="N-(1-d-carboxylethyl)-l-norvaline Dehydrogenase, domain 2"/>
    <property type="match status" value="1"/>
</dbReference>
<keyword evidence="1 6" id="KW-0560">Oxidoreductase</keyword>
<dbReference type="RefSeq" id="WP_015064999.1">
    <property type="nucleotide sequence ID" value="NC_019382.1"/>
</dbReference>
<feature type="active site" evidence="3">
    <location>
        <position position="173"/>
    </location>
</feature>
<dbReference type="AlphaFoldDB" id="A0A0C6PC99"/>
<keyword evidence="2" id="KW-0520">NAD</keyword>
<dbReference type="EMBL" id="HE965806">
    <property type="protein sequence ID" value="CCJ56243.1"/>
    <property type="molecule type" value="Genomic_DNA"/>
</dbReference>
<dbReference type="GO" id="GO:0008679">
    <property type="term" value="F:2-hydroxy-3-oxopropionate reductase activity"/>
    <property type="evidence" value="ECO:0007669"/>
    <property type="project" value="UniProtKB-EC"/>
</dbReference>
<dbReference type="SUPFAM" id="SSF51735">
    <property type="entry name" value="NAD(P)-binding Rossmann-fold domains"/>
    <property type="match status" value="1"/>
</dbReference>
<feature type="domain" description="6-phosphogluconate dehydrogenase NADP-binding" evidence="4">
    <location>
        <begin position="7"/>
        <end position="162"/>
    </location>
</feature>